<feature type="region of interest" description="Disordered" evidence="6">
    <location>
        <begin position="149"/>
        <end position="174"/>
    </location>
</feature>
<dbReference type="EC" id="6.3.1.14" evidence="1"/>
<dbReference type="Pfam" id="PF01902">
    <property type="entry name" value="Diphthami_syn_2"/>
    <property type="match status" value="1"/>
</dbReference>
<dbReference type="GO" id="GO:0017178">
    <property type="term" value="F:diphthine-ammonia ligase activity"/>
    <property type="evidence" value="ECO:0007669"/>
    <property type="project" value="UniProtKB-EC"/>
</dbReference>
<feature type="domain" description="Diphthamide synthase" evidence="8">
    <location>
        <begin position="1"/>
        <end position="74"/>
    </location>
</feature>
<dbReference type="PRINTS" id="PR00069">
    <property type="entry name" value="ALDKETRDTASE"/>
</dbReference>
<dbReference type="Proteomes" id="UP001178507">
    <property type="component" value="Unassembled WGS sequence"/>
</dbReference>
<accession>A0AA36N6X3</accession>
<feature type="compositionally biased region" description="Basic and acidic residues" evidence="6">
    <location>
        <begin position="149"/>
        <end position="162"/>
    </location>
</feature>
<comment type="caution">
    <text evidence="9">The sequence shown here is derived from an EMBL/GenBank/DDBJ whole genome shotgun (WGS) entry which is preliminary data.</text>
</comment>
<evidence type="ECO:0000256" key="4">
    <source>
        <dbReference type="ARBA" id="ARBA00031552"/>
    </source>
</evidence>
<dbReference type="PANTHER" id="PTHR12196">
    <property type="entry name" value="DOMAIN OF UNKNOWN FUNCTION 71 DUF71 -CONTAINING PROTEIN"/>
    <property type="match status" value="1"/>
</dbReference>
<dbReference type="Gene3D" id="3.20.20.100">
    <property type="entry name" value="NADP-dependent oxidoreductase domain"/>
    <property type="match status" value="1"/>
</dbReference>
<evidence type="ECO:0000259" key="8">
    <source>
        <dbReference type="Pfam" id="PF01902"/>
    </source>
</evidence>
<evidence type="ECO:0000313" key="9">
    <source>
        <dbReference type="EMBL" id="CAJ1394774.1"/>
    </source>
</evidence>
<proteinExistence type="predicted"/>
<dbReference type="GO" id="GO:0016491">
    <property type="term" value="F:oxidoreductase activity"/>
    <property type="evidence" value="ECO:0007669"/>
    <property type="project" value="InterPro"/>
</dbReference>
<dbReference type="SUPFAM" id="SSF52402">
    <property type="entry name" value="Adenine nucleotide alpha hydrolases-like"/>
    <property type="match status" value="1"/>
</dbReference>
<evidence type="ECO:0000256" key="2">
    <source>
        <dbReference type="ARBA" id="ARBA00018426"/>
    </source>
</evidence>
<protein>
    <recommendedName>
        <fullName evidence="2">Diphthine--ammonia ligase</fullName>
        <ecNumber evidence="1">6.3.1.14</ecNumber>
    </recommendedName>
    <alternativeName>
        <fullName evidence="3">Diphthamide synthase</fullName>
    </alternativeName>
    <alternativeName>
        <fullName evidence="4">Diphthamide synthetase</fullName>
    </alternativeName>
</protein>
<evidence type="ECO:0000313" key="10">
    <source>
        <dbReference type="Proteomes" id="UP001178507"/>
    </source>
</evidence>
<dbReference type="InterPro" id="IPR036812">
    <property type="entry name" value="NAD(P)_OxRdtase_dom_sf"/>
</dbReference>
<evidence type="ECO:0000259" key="7">
    <source>
        <dbReference type="Pfam" id="PF00248"/>
    </source>
</evidence>
<name>A0AA36N6X3_9DINO</name>
<reference evidence="9" key="1">
    <citation type="submission" date="2023-08" db="EMBL/GenBank/DDBJ databases">
        <authorList>
            <person name="Chen Y."/>
            <person name="Shah S."/>
            <person name="Dougan E. K."/>
            <person name="Thang M."/>
            <person name="Chan C."/>
        </authorList>
    </citation>
    <scope>NUCLEOTIDE SEQUENCE</scope>
</reference>
<dbReference type="GO" id="GO:0017183">
    <property type="term" value="P:protein histidyl modification to diphthamide"/>
    <property type="evidence" value="ECO:0007669"/>
    <property type="project" value="TreeGrafter"/>
</dbReference>
<dbReference type="InterPro" id="IPR002761">
    <property type="entry name" value="Diphthami_syn_dom"/>
</dbReference>
<gene>
    <name evidence="9" type="ORF">EVOR1521_LOCUS19359</name>
</gene>
<evidence type="ECO:0000256" key="6">
    <source>
        <dbReference type="SAM" id="MobiDB-lite"/>
    </source>
</evidence>
<dbReference type="Pfam" id="PF00248">
    <property type="entry name" value="Aldo_ket_red"/>
    <property type="match status" value="1"/>
</dbReference>
<comment type="catalytic activity">
    <reaction evidence="5">
        <text>diphthine-[translation elongation factor 2] + NH4(+) + ATP = diphthamide-[translation elongation factor 2] + AMP + diphosphate + H(+)</text>
        <dbReference type="Rhea" id="RHEA:19753"/>
        <dbReference type="Rhea" id="RHEA-COMP:10172"/>
        <dbReference type="Rhea" id="RHEA-COMP:10174"/>
        <dbReference type="ChEBI" id="CHEBI:15378"/>
        <dbReference type="ChEBI" id="CHEBI:16692"/>
        <dbReference type="ChEBI" id="CHEBI:28938"/>
        <dbReference type="ChEBI" id="CHEBI:30616"/>
        <dbReference type="ChEBI" id="CHEBI:33019"/>
        <dbReference type="ChEBI" id="CHEBI:82696"/>
        <dbReference type="ChEBI" id="CHEBI:456215"/>
        <dbReference type="EC" id="6.3.1.14"/>
    </reaction>
</comment>
<dbReference type="Gene3D" id="3.40.50.620">
    <property type="entry name" value="HUPs"/>
    <property type="match status" value="1"/>
</dbReference>
<sequence length="588" mass="63684">MRVLGLISGGKDSIWNLHYCHHFGHELRCLANLAPPPGVSELDSYMYQTVGSELVTCIAEAMGLPLVRRAIAGAPKNVECGTYAPEEGDEVQRIRTCDLADLDVKEDCVTFLVKSERVLVELAPKTINTNDCSARFRKKDLVITWRDTEPKLQEPKLPEPKLPESPAPTELPEDESKVEFGLSAAVSWACGRLAVLKIPEESTGFQRFKAEVGLAELAFYGLRCGRLGLPAPLWPRLFAAEARLEAALQAAAAGDFGDTGEAIGFVLETLNRVAGAVCDVRLEVPEQPLLGVAETTQVSAGLAGSRWALRDGTLLGPGIGTWKLSPEQAEESVMAALREGVRHVDTAAEYGTEAAVARGIRNAGVARGDVFVNLKVAADSANELREVVASSMAKWGCGSVDCLMLHRPPPNDDELESVWRVLEEEVKAGRARMLGASNVTVQQLEVLSSTKRPESLWPAVVQLKCSMFHQGGYFIENSARLWQLLRQKRIIPVGISLFNSLHSCVSPLEEPMTHAWAAQLGSTSAELLATWARLLGVCPLLRCSPSHAPSFRTELHVSPQKAPGAASLVEGGFRLGDQRQIKASLRGP</sequence>
<evidence type="ECO:0000256" key="1">
    <source>
        <dbReference type="ARBA" id="ARBA00012089"/>
    </source>
</evidence>
<dbReference type="InterPro" id="IPR023210">
    <property type="entry name" value="NADP_OxRdtase_dom"/>
</dbReference>
<dbReference type="SUPFAM" id="SSF51430">
    <property type="entry name" value="NAD(P)-linked oxidoreductase"/>
    <property type="match status" value="1"/>
</dbReference>
<dbReference type="InterPro" id="IPR014729">
    <property type="entry name" value="Rossmann-like_a/b/a_fold"/>
</dbReference>
<organism evidence="9 10">
    <name type="scientific">Effrenium voratum</name>
    <dbReference type="NCBI Taxonomy" id="2562239"/>
    <lineage>
        <taxon>Eukaryota</taxon>
        <taxon>Sar</taxon>
        <taxon>Alveolata</taxon>
        <taxon>Dinophyceae</taxon>
        <taxon>Suessiales</taxon>
        <taxon>Symbiodiniaceae</taxon>
        <taxon>Effrenium</taxon>
    </lineage>
</organism>
<evidence type="ECO:0000256" key="3">
    <source>
        <dbReference type="ARBA" id="ARBA00029814"/>
    </source>
</evidence>
<feature type="domain" description="NADP-dependent oxidoreductase" evidence="7">
    <location>
        <begin position="319"/>
        <end position="495"/>
    </location>
</feature>
<dbReference type="AlphaFoldDB" id="A0AA36N6X3"/>
<dbReference type="InterPro" id="IPR030662">
    <property type="entry name" value="DPH6/MJ0570"/>
</dbReference>
<dbReference type="InterPro" id="IPR020471">
    <property type="entry name" value="AKR"/>
</dbReference>
<keyword evidence="10" id="KW-1185">Reference proteome</keyword>
<evidence type="ECO:0000256" key="5">
    <source>
        <dbReference type="ARBA" id="ARBA00048108"/>
    </source>
</evidence>
<dbReference type="EMBL" id="CAUJNA010002946">
    <property type="protein sequence ID" value="CAJ1394774.1"/>
    <property type="molecule type" value="Genomic_DNA"/>
</dbReference>
<dbReference type="PANTHER" id="PTHR12196:SF2">
    <property type="entry name" value="DIPHTHINE--AMMONIA LIGASE"/>
    <property type="match status" value="1"/>
</dbReference>